<reference evidence="2" key="1">
    <citation type="journal article" date="2020" name="Stud. Mycol.">
        <title>101 Dothideomycetes genomes: a test case for predicting lifestyles and emergence of pathogens.</title>
        <authorList>
            <person name="Haridas S."/>
            <person name="Albert R."/>
            <person name="Binder M."/>
            <person name="Bloem J."/>
            <person name="Labutti K."/>
            <person name="Salamov A."/>
            <person name="Andreopoulos B."/>
            <person name="Baker S."/>
            <person name="Barry K."/>
            <person name="Bills G."/>
            <person name="Bluhm B."/>
            <person name="Cannon C."/>
            <person name="Castanera R."/>
            <person name="Culley D."/>
            <person name="Daum C."/>
            <person name="Ezra D."/>
            <person name="Gonzalez J."/>
            <person name="Henrissat B."/>
            <person name="Kuo A."/>
            <person name="Liang C."/>
            <person name="Lipzen A."/>
            <person name="Lutzoni F."/>
            <person name="Magnuson J."/>
            <person name="Mondo S."/>
            <person name="Nolan M."/>
            <person name="Ohm R."/>
            <person name="Pangilinan J."/>
            <person name="Park H.-J."/>
            <person name="Ramirez L."/>
            <person name="Alfaro M."/>
            <person name="Sun H."/>
            <person name="Tritt A."/>
            <person name="Yoshinaga Y."/>
            <person name="Zwiers L.-H."/>
            <person name="Turgeon B."/>
            <person name="Goodwin S."/>
            <person name="Spatafora J."/>
            <person name="Crous P."/>
            <person name="Grigoriev I."/>
        </authorList>
    </citation>
    <scope>NUCLEOTIDE SEQUENCE</scope>
    <source>
        <strain evidence="2">CBS 269.34</strain>
    </source>
</reference>
<feature type="chain" id="PRO_5025455938" evidence="1">
    <location>
        <begin position="19"/>
        <end position="82"/>
    </location>
</feature>
<evidence type="ECO:0000313" key="2">
    <source>
        <dbReference type="EMBL" id="KAF2499512.1"/>
    </source>
</evidence>
<keyword evidence="1" id="KW-0732">Signal</keyword>
<dbReference type="OrthoDB" id="10498352at2759"/>
<gene>
    <name evidence="2" type="ORF">BU16DRAFT_523993</name>
</gene>
<sequence length="82" mass="8050">MQFSILAIAAVLASTASAAYYPRHATGYPTGIFPTATGVYPTGTGVAPTATLPAFTGAAEPASQVAGSALGFVVAAGFVLMI</sequence>
<keyword evidence="3" id="KW-1185">Reference proteome</keyword>
<feature type="signal peptide" evidence="1">
    <location>
        <begin position="1"/>
        <end position="18"/>
    </location>
</feature>
<name>A0A6A6R543_9PEZI</name>
<proteinExistence type="predicted"/>
<evidence type="ECO:0000313" key="3">
    <source>
        <dbReference type="Proteomes" id="UP000799750"/>
    </source>
</evidence>
<protein>
    <submittedName>
        <fullName evidence="2">Uncharacterized protein</fullName>
    </submittedName>
</protein>
<dbReference type="EMBL" id="MU004184">
    <property type="protein sequence ID" value="KAF2499512.1"/>
    <property type="molecule type" value="Genomic_DNA"/>
</dbReference>
<accession>A0A6A6R543</accession>
<evidence type="ECO:0000256" key="1">
    <source>
        <dbReference type="SAM" id="SignalP"/>
    </source>
</evidence>
<dbReference type="AlphaFoldDB" id="A0A6A6R543"/>
<dbReference type="Proteomes" id="UP000799750">
    <property type="component" value="Unassembled WGS sequence"/>
</dbReference>
<organism evidence="2 3">
    <name type="scientific">Lophium mytilinum</name>
    <dbReference type="NCBI Taxonomy" id="390894"/>
    <lineage>
        <taxon>Eukaryota</taxon>
        <taxon>Fungi</taxon>
        <taxon>Dikarya</taxon>
        <taxon>Ascomycota</taxon>
        <taxon>Pezizomycotina</taxon>
        <taxon>Dothideomycetes</taxon>
        <taxon>Pleosporomycetidae</taxon>
        <taxon>Mytilinidiales</taxon>
        <taxon>Mytilinidiaceae</taxon>
        <taxon>Lophium</taxon>
    </lineage>
</organism>